<dbReference type="PANTHER" id="PTHR12241:SF154">
    <property type="entry name" value="TUBULIN POLYGLUTAMYLASE TTLL11"/>
    <property type="match status" value="1"/>
</dbReference>
<dbReference type="PROSITE" id="PS51221">
    <property type="entry name" value="TTL"/>
    <property type="match status" value="1"/>
</dbReference>
<accession>A0A7K5HV59</accession>
<feature type="non-terminal residue" evidence="4">
    <location>
        <position position="1"/>
    </location>
</feature>
<reference evidence="4 5" key="1">
    <citation type="submission" date="2019-09" db="EMBL/GenBank/DDBJ databases">
        <title>Bird 10,000 Genomes (B10K) Project - Family phase.</title>
        <authorList>
            <person name="Zhang G."/>
        </authorList>
    </citation>
    <scope>NUCLEOTIDE SEQUENCE [LARGE SCALE GENOMIC DNA]</scope>
    <source>
        <strain evidence="4">B10K-DU-003-44</strain>
        <tissue evidence="4">Muscle</tissue>
    </source>
</reference>
<dbReference type="GO" id="GO:0015631">
    <property type="term" value="F:tubulin binding"/>
    <property type="evidence" value="ECO:0007669"/>
    <property type="project" value="TreeGrafter"/>
</dbReference>
<protein>
    <submittedName>
        <fullName evidence="4">TTL11 polyglutamylase</fullName>
    </submittedName>
</protein>
<evidence type="ECO:0000256" key="3">
    <source>
        <dbReference type="ARBA" id="ARBA00022840"/>
    </source>
</evidence>
<evidence type="ECO:0000256" key="2">
    <source>
        <dbReference type="ARBA" id="ARBA00022741"/>
    </source>
</evidence>
<dbReference type="InterPro" id="IPR004344">
    <property type="entry name" value="TTL/TTLL_fam"/>
</dbReference>
<keyword evidence="1" id="KW-0436">Ligase</keyword>
<feature type="non-terminal residue" evidence="4">
    <location>
        <position position="554"/>
    </location>
</feature>
<evidence type="ECO:0000313" key="4">
    <source>
        <dbReference type="EMBL" id="NWS73129.1"/>
    </source>
</evidence>
<comment type="caution">
    <text evidence="4">The sequence shown here is derived from an EMBL/GenBank/DDBJ whole genome shotgun (WGS) entry which is preliminary data.</text>
</comment>
<evidence type="ECO:0000313" key="5">
    <source>
        <dbReference type="Proteomes" id="UP000549499"/>
    </source>
</evidence>
<dbReference type="Gene3D" id="3.30.470.20">
    <property type="entry name" value="ATP-grasp fold, B domain"/>
    <property type="match status" value="1"/>
</dbReference>
<keyword evidence="5" id="KW-1185">Reference proteome</keyword>
<proteinExistence type="predicted"/>
<name>A0A7K5HV59_CROSL</name>
<dbReference type="GO" id="GO:0000226">
    <property type="term" value="P:microtubule cytoskeleton organization"/>
    <property type="evidence" value="ECO:0007669"/>
    <property type="project" value="TreeGrafter"/>
</dbReference>
<organism evidence="4 5">
    <name type="scientific">Crotophaga sulcirostris</name>
    <name type="common">Groove-billed ani</name>
    <dbReference type="NCBI Taxonomy" id="33598"/>
    <lineage>
        <taxon>Eukaryota</taxon>
        <taxon>Metazoa</taxon>
        <taxon>Chordata</taxon>
        <taxon>Craniata</taxon>
        <taxon>Vertebrata</taxon>
        <taxon>Euteleostomi</taxon>
        <taxon>Archelosauria</taxon>
        <taxon>Archosauria</taxon>
        <taxon>Dinosauria</taxon>
        <taxon>Saurischia</taxon>
        <taxon>Theropoda</taxon>
        <taxon>Coelurosauria</taxon>
        <taxon>Aves</taxon>
        <taxon>Neognathae</taxon>
        <taxon>Neoaves</taxon>
        <taxon>Otidimorphae</taxon>
        <taxon>Cuculiformes</taxon>
        <taxon>Crotophagidae</taxon>
        <taxon>Crotophaga</taxon>
    </lineage>
</organism>
<sequence length="554" mass="63000">QFPFGRRLPCDIYWHGVSFHDNNIFSGQVNKFPGMTEMVRKITLSRAIRTMQDLFPLEYDFYPRSWILPEEFSLFVDEVRMMTDSDPAWKPTFIVKPDGGCQGEGIYLIKDPSDIRLTGSIQSRPAVVQEYICKPLLVDKLKFDIRLYVLLKSLEPLEIYIAKDGLSRFCTEPYQEPTLKNLHQIFMHLTNYSLNIHSGNFIHSDSVSTGSKRTFSSILCRLSSRGADVKKLWSDIISLVIKTIIALTPELKVYYQSDIPAGKPGPTCFQILGFDILLMQNLKPVLLEVNANPSMRIEHEQELSPGVFENVPSPVDEEVKVAVIRDTLRLVDPQKKKRKDDHLLCIEDFYASLCKSSLHTIGKCQEYSHPSLYTIISMCCRCQVSKHISEADEELLDAGRADGPGYNSAKSPEAGLPSLCLKQVFPKYAMQFNHLRLVDRVAALFIRFLGVKGTTKLGPTGFRMFIRNCKLSNSSFSMASVDILYIDITRRWNSMGIEHKESGMCLQAFVEAFFYLAQKKCKSLPLHEQVALLIDFCEYHLAALDEKRLVCGRG</sequence>
<dbReference type="GO" id="GO:0005524">
    <property type="term" value="F:ATP binding"/>
    <property type="evidence" value="ECO:0007669"/>
    <property type="project" value="UniProtKB-KW"/>
</dbReference>
<dbReference type="SUPFAM" id="SSF56059">
    <property type="entry name" value="Glutathione synthetase ATP-binding domain-like"/>
    <property type="match status" value="1"/>
</dbReference>
<dbReference type="EMBL" id="VYZB01000346">
    <property type="protein sequence ID" value="NWS73129.1"/>
    <property type="molecule type" value="Genomic_DNA"/>
</dbReference>
<keyword evidence="2" id="KW-0547">Nucleotide-binding</keyword>
<keyword evidence="3" id="KW-0067">ATP-binding</keyword>
<dbReference type="Proteomes" id="UP000549499">
    <property type="component" value="Unassembled WGS sequence"/>
</dbReference>
<dbReference type="Pfam" id="PF03133">
    <property type="entry name" value="TTL"/>
    <property type="match status" value="1"/>
</dbReference>
<dbReference type="GO" id="GO:0036064">
    <property type="term" value="C:ciliary basal body"/>
    <property type="evidence" value="ECO:0007669"/>
    <property type="project" value="TreeGrafter"/>
</dbReference>
<dbReference type="PANTHER" id="PTHR12241">
    <property type="entry name" value="TUBULIN POLYGLUTAMYLASE"/>
    <property type="match status" value="1"/>
</dbReference>
<gene>
    <name evidence="4" type="primary">Ttll11</name>
    <name evidence="4" type="ORF">CROSUL_R02240</name>
</gene>
<dbReference type="AlphaFoldDB" id="A0A7K5HV59"/>
<dbReference type="GO" id="GO:0070740">
    <property type="term" value="F:tubulin-glutamic acid ligase activity"/>
    <property type="evidence" value="ECO:0007669"/>
    <property type="project" value="TreeGrafter"/>
</dbReference>
<dbReference type="OrthoDB" id="202825at2759"/>
<evidence type="ECO:0000256" key="1">
    <source>
        <dbReference type="ARBA" id="ARBA00022598"/>
    </source>
</evidence>